<organism evidence="1 2">
    <name type="scientific">Dermacentor silvarum</name>
    <name type="common">Tick</name>
    <dbReference type="NCBI Taxonomy" id="543639"/>
    <lineage>
        <taxon>Eukaryota</taxon>
        <taxon>Metazoa</taxon>
        <taxon>Ecdysozoa</taxon>
        <taxon>Arthropoda</taxon>
        <taxon>Chelicerata</taxon>
        <taxon>Arachnida</taxon>
        <taxon>Acari</taxon>
        <taxon>Parasitiformes</taxon>
        <taxon>Ixodida</taxon>
        <taxon>Ixodoidea</taxon>
        <taxon>Ixodidae</taxon>
        <taxon>Rhipicephalinae</taxon>
        <taxon>Dermacentor</taxon>
    </lineage>
</organism>
<accession>A0ACB8DG15</accession>
<dbReference type="EMBL" id="CM023471">
    <property type="protein sequence ID" value="KAH7967229.1"/>
    <property type="molecule type" value="Genomic_DNA"/>
</dbReference>
<dbReference type="Proteomes" id="UP000821865">
    <property type="component" value="Chromosome 2"/>
</dbReference>
<gene>
    <name evidence="1" type="ORF">HPB49_023657</name>
</gene>
<proteinExistence type="predicted"/>
<reference evidence="1" key="1">
    <citation type="submission" date="2020-05" db="EMBL/GenBank/DDBJ databases">
        <title>Large-scale comparative analyses of tick genomes elucidate their genetic diversity and vector capacities.</title>
        <authorList>
            <person name="Jia N."/>
            <person name="Wang J."/>
            <person name="Shi W."/>
            <person name="Du L."/>
            <person name="Sun Y."/>
            <person name="Zhan W."/>
            <person name="Jiang J."/>
            <person name="Wang Q."/>
            <person name="Zhang B."/>
            <person name="Ji P."/>
            <person name="Sakyi L.B."/>
            <person name="Cui X."/>
            <person name="Yuan T."/>
            <person name="Jiang B."/>
            <person name="Yang W."/>
            <person name="Lam T.T.-Y."/>
            <person name="Chang Q."/>
            <person name="Ding S."/>
            <person name="Wang X."/>
            <person name="Zhu J."/>
            <person name="Ruan X."/>
            <person name="Zhao L."/>
            <person name="Wei J."/>
            <person name="Que T."/>
            <person name="Du C."/>
            <person name="Cheng J."/>
            <person name="Dai P."/>
            <person name="Han X."/>
            <person name="Huang E."/>
            <person name="Gao Y."/>
            <person name="Liu J."/>
            <person name="Shao H."/>
            <person name="Ye R."/>
            <person name="Li L."/>
            <person name="Wei W."/>
            <person name="Wang X."/>
            <person name="Wang C."/>
            <person name="Yang T."/>
            <person name="Huo Q."/>
            <person name="Li W."/>
            <person name="Guo W."/>
            <person name="Chen H."/>
            <person name="Zhou L."/>
            <person name="Ni X."/>
            <person name="Tian J."/>
            <person name="Zhou Y."/>
            <person name="Sheng Y."/>
            <person name="Liu T."/>
            <person name="Pan Y."/>
            <person name="Xia L."/>
            <person name="Li J."/>
            <person name="Zhao F."/>
            <person name="Cao W."/>
        </authorList>
    </citation>
    <scope>NUCLEOTIDE SEQUENCE</scope>
    <source>
        <strain evidence="1">Dsil-2018</strain>
    </source>
</reference>
<comment type="caution">
    <text evidence="1">The sequence shown here is derived from an EMBL/GenBank/DDBJ whole genome shotgun (WGS) entry which is preliminary data.</text>
</comment>
<evidence type="ECO:0000313" key="2">
    <source>
        <dbReference type="Proteomes" id="UP000821865"/>
    </source>
</evidence>
<evidence type="ECO:0000313" key="1">
    <source>
        <dbReference type="EMBL" id="KAH7967229.1"/>
    </source>
</evidence>
<sequence>MLQCPKPIPPKKRKKRKSSGTNTSMHSAWLFSRKKRVKRPPKKKQPQKSSSQPAEPSVAVETEVVNSHKAADSMCSRLEGVGSTKKKPPVATVGEVEATSDKVILKGINQKPSYAAAADQAVEDSKFHTTKPLQLSTAPYAKTTSFLQEAMLDLDMFTGLNILDVCGSHTENLKDLKARITNRSITKNEAVAEIAQSVHTAVVEEYFKRERAVRTLNLLARIPFSLDPLEVPKIRNVTQSIVEQSQVRAKVEPGE</sequence>
<keyword evidence="2" id="KW-1185">Reference proteome</keyword>
<protein>
    <submittedName>
        <fullName evidence="1">Uncharacterized protein</fullName>
    </submittedName>
</protein>
<name>A0ACB8DG15_DERSI</name>